<protein>
    <submittedName>
        <fullName evidence="1">Uncharacterized protein</fullName>
    </submittedName>
</protein>
<comment type="caution">
    <text evidence="1">The sequence shown here is derived from an EMBL/GenBank/DDBJ whole genome shotgun (WGS) entry which is preliminary data.</text>
</comment>
<dbReference type="Proteomes" id="UP000324222">
    <property type="component" value="Unassembled WGS sequence"/>
</dbReference>
<accession>A0A5B7JNX4</accession>
<dbReference type="EMBL" id="VSRR010099936">
    <property type="protein sequence ID" value="MPC94807.1"/>
    <property type="molecule type" value="Genomic_DNA"/>
</dbReference>
<proteinExistence type="predicted"/>
<name>A0A5B7JNX4_PORTR</name>
<organism evidence="1 2">
    <name type="scientific">Portunus trituberculatus</name>
    <name type="common">Swimming crab</name>
    <name type="synonym">Neptunus trituberculatus</name>
    <dbReference type="NCBI Taxonomy" id="210409"/>
    <lineage>
        <taxon>Eukaryota</taxon>
        <taxon>Metazoa</taxon>
        <taxon>Ecdysozoa</taxon>
        <taxon>Arthropoda</taxon>
        <taxon>Crustacea</taxon>
        <taxon>Multicrustacea</taxon>
        <taxon>Malacostraca</taxon>
        <taxon>Eumalacostraca</taxon>
        <taxon>Eucarida</taxon>
        <taxon>Decapoda</taxon>
        <taxon>Pleocyemata</taxon>
        <taxon>Brachyura</taxon>
        <taxon>Eubrachyura</taxon>
        <taxon>Portunoidea</taxon>
        <taxon>Portunidae</taxon>
        <taxon>Portuninae</taxon>
        <taxon>Portunus</taxon>
    </lineage>
</organism>
<evidence type="ECO:0000313" key="2">
    <source>
        <dbReference type="Proteomes" id="UP000324222"/>
    </source>
</evidence>
<dbReference type="AlphaFoldDB" id="A0A5B7JNX4"/>
<reference evidence="1 2" key="1">
    <citation type="submission" date="2019-05" db="EMBL/GenBank/DDBJ databases">
        <title>Another draft genome of Portunus trituberculatus and its Hox gene families provides insights of decapod evolution.</title>
        <authorList>
            <person name="Jeong J.-H."/>
            <person name="Song I."/>
            <person name="Kim S."/>
            <person name="Choi T."/>
            <person name="Kim D."/>
            <person name="Ryu S."/>
            <person name="Kim W."/>
        </authorList>
    </citation>
    <scope>NUCLEOTIDE SEQUENCE [LARGE SCALE GENOMIC DNA]</scope>
    <source>
        <tissue evidence="1">Muscle</tissue>
    </source>
</reference>
<evidence type="ECO:0000313" key="1">
    <source>
        <dbReference type="EMBL" id="MPC94807.1"/>
    </source>
</evidence>
<keyword evidence="2" id="KW-1185">Reference proteome</keyword>
<gene>
    <name evidence="1" type="ORF">E2C01_089993</name>
</gene>
<sequence>MDTELAIAHSGHAPEALVHQKEVIRRSVTAIMNGIGHTAVSFPGPLRDRWTAGVIAAGFDARQFGIRADIFGKSLRTKSIWMQVTLEQRPCVLC</sequence>